<evidence type="ECO:0000259" key="8">
    <source>
        <dbReference type="SMART" id="SM00822"/>
    </source>
</evidence>
<dbReference type="PRINTS" id="PR00081">
    <property type="entry name" value="GDHRDH"/>
</dbReference>
<dbReference type="Gene3D" id="3.40.50.720">
    <property type="entry name" value="NAD(P)-binding Rossmann-like Domain"/>
    <property type="match status" value="1"/>
</dbReference>
<comment type="subunit">
    <text evidence="5">Homodimer and heterotetramer.</text>
</comment>
<keyword evidence="10" id="KW-1185">Reference proteome</keyword>
<comment type="similarity">
    <text evidence="2 7">Belongs to the short-chain dehydrogenases/reductases (SDR) family.</text>
</comment>
<proteinExistence type="inferred from homology"/>
<evidence type="ECO:0000256" key="3">
    <source>
        <dbReference type="ARBA" id="ARBA00023002"/>
    </source>
</evidence>
<protein>
    <recommendedName>
        <fullName evidence="6">sulfoacetaldehyde reductase (NADPH)</fullName>
        <ecNumber evidence="6">1.1.1.313</ecNumber>
    </recommendedName>
</protein>
<dbReference type="OrthoDB" id="9810734at2"/>
<keyword evidence="3" id="KW-0560">Oxidoreductase</keyword>
<dbReference type="SUPFAM" id="SSF51735">
    <property type="entry name" value="NAD(P)-binding Rossmann-fold domains"/>
    <property type="match status" value="1"/>
</dbReference>
<dbReference type="EC" id="1.1.1.313" evidence="6"/>
<dbReference type="Proteomes" id="UP000295793">
    <property type="component" value="Unassembled WGS sequence"/>
</dbReference>
<dbReference type="InterPro" id="IPR057326">
    <property type="entry name" value="KR_dom"/>
</dbReference>
<dbReference type="AlphaFoldDB" id="A0A4V2UK21"/>
<dbReference type="InterPro" id="IPR036291">
    <property type="entry name" value="NAD(P)-bd_dom_sf"/>
</dbReference>
<evidence type="ECO:0000256" key="1">
    <source>
        <dbReference type="ARBA" id="ARBA00005177"/>
    </source>
</evidence>
<dbReference type="PRINTS" id="PR00080">
    <property type="entry name" value="SDRFAMILY"/>
</dbReference>
<comment type="caution">
    <text evidence="9">The sequence shown here is derived from an EMBL/GenBank/DDBJ whole genome shotgun (WGS) entry which is preliminary data.</text>
</comment>
<comment type="catalytic activity">
    <reaction evidence="4">
        <text>2-hydroxyethane-1-sulfonate + NADP(+) = sulfoacetaldehyde + NADPH + H(+)</text>
        <dbReference type="Rhea" id="RHEA:29591"/>
        <dbReference type="ChEBI" id="CHEBI:15378"/>
        <dbReference type="ChEBI" id="CHEBI:57783"/>
        <dbReference type="ChEBI" id="CHEBI:58246"/>
        <dbReference type="ChEBI" id="CHEBI:58349"/>
        <dbReference type="ChEBI" id="CHEBI:61904"/>
        <dbReference type="EC" id="1.1.1.313"/>
    </reaction>
</comment>
<dbReference type="PROSITE" id="PS00061">
    <property type="entry name" value="ADH_SHORT"/>
    <property type="match status" value="1"/>
</dbReference>
<organism evidence="9 10">
    <name type="scientific">Reinekea marinisedimentorum</name>
    <dbReference type="NCBI Taxonomy" id="230495"/>
    <lineage>
        <taxon>Bacteria</taxon>
        <taxon>Pseudomonadati</taxon>
        <taxon>Pseudomonadota</taxon>
        <taxon>Gammaproteobacteria</taxon>
        <taxon>Oceanospirillales</taxon>
        <taxon>Saccharospirillaceae</taxon>
        <taxon>Reinekea</taxon>
    </lineage>
</organism>
<dbReference type="InterPro" id="IPR002347">
    <property type="entry name" value="SDR_fam"/>
</dbReference>
<name>A0A4V2UK21_9GAMM</name>
<evidence type="ECO:0000256" key="4">
    <source>
        <dbReference type="ARBA" id="ARBA00052263"/>
    </source>
</evidence>
<accession>A0A4V2UK21</accession>
<dbReference type="PANTHER" id="PTHR42901:SF1">
    <property type="entry name" value="ALCOHOL DEHYDROGENASE"/>
    <property type="match status" value="1"/>
</dbReference>
<dbReference type="GO" id="GO:0016616">
    <property type="term" value="F:oxidoreductase activity, acting on the CH-OH group of donors, NAD or NADP as acceptor"/>
    <property type="evidence" value="ECO:0007669"/>
    <property type="project" value="UniProtKB-ARBA"/>
</dbReference>
<evidence type="ECO:0000256" key="6">
    <source>
        <dbReference type="ARBA" id="ARBA00066933"/>
    </source>
</evidence>
<sequence length="252" mass="27351">MNKCVLITGATAGFGLATAKRFAAEGWKLVLTGRRQERLDALQEELSSQCEVHCIKLDVRDSDSVSAAMQQLPEAFQSVSVLVNNAGLALGTDPCYQAKLSDWQTMIDTNVTGLVNVTHALLPLLMKQTPATVINLSSIAANWPYPGSHVYGASKAFVRQFSHNMRCDLAGKGVRVTSLEPGLAESEFSLVRFGGDKEKADQLYKGANAIQPEDIANIIYWVATQPAHLNINSLEVMPASQAWNSFQVVKDA</sequence>
<dbReference type="SMART" id="SM00822">
    <property type="entry name" value="PKS_KR"/>
    <property type="match status" value="1"/>
</dbReference>
<reference evidence="9 10" key="1">
    <citation type="submission" date="2019-03" db="EMBL/GenBank/DDBJ databases">
        <title>Genomic Encyclopedia of Archaeal and Bacterial Type Strains, Phase II (KMG-II): from individual species to whole genera.</title>
        <authorList>
            <person name="Goeker M."/>
        </authorList>
    </citation>
    <scope>NUCLEOTIDE SEQUENCE [LARGE SCALE GENOMIC DNA]</scope>
    <source>
        <strain evidence="9 10">DSM 15388</strain>
    </source>
</reference>
<dbReference type="PANTHER" id="PTHR42901">
    <property type="entry name" value="ALCOHOL DEHYDROGENASE"/>
    <property type="match status" value="1"/>
</dbReference>
<dbReference type="EMBL" id="SLZR01000003">
    <property type="protein sequence ID" value="TCS42366.1"/>
    <property type="molecule type" value="Genomic_DNA"/>
</dbReference>
<gene>
    <name evidence="9" type="ORF">BCF53_10327</name>
</gene>
<dbReference type="FunFam" id="3.40.50.720:FF:000047">
    <property type="entry name" value="NADP-dependent L-serine/L-allo-threonine dehydrogenase"/>
    <property type="match status" value="1"/>
</dbReference>
<evidence type="ECO:0000256" key="2">
    <source>
        <dbReference type="ARBA" id="ARBA00006484"/>
    </source>
</evidence>
<feature type="domain" description="Ketoreductase" evidence="8">
    <location>
        <begin position="3"/>
        <end position="186"/>
    </location>
</feature>
<evidence type="ECO:0000256" key="5">
    <source>
        <dbReference type="ARBA" id="ARBA00063095"/>
    </source>
</evidence>
<dbReference type="CDD" id="cd05346">
    <property type="entry name" value="SDR_c5"/>
    <property type="match status" value="1"/>
</dbReference>
<evidence type="ECO:0000313" key="10">
    <source>
        <dbReference type="Proteomes" id="UP000295793"/>
    </source>
</evidence>
<dbReference type="RefSeq" id="WP_132700291.1">
    <property type="nucleotide sequence ID" value="NZ_SLZR01000003.1"/>
</dbReference>
<evidence type="ECO:0000256" key="7">
    <source>
        <dbReference type="RuleBase" id="RU000363"/>
    </source>
</evidence>
<comment type="pathway">
    <text evidence="1">Organosulfur degradation.</text>
</comment>
<dbReference type="Pfam" id="PF00106">
    <property type="entry name" value="adh_short"/>
    <property type="match status" value="1"/>
</dbReference>
<evidence type="ECO:0000313" key="9">
    <source>
        <dbReference type="EMBL" id="TCS42366.1"/>
    </source>
</evidence>
<dbReference type="InterPro" id="IPR020904">
    <property type="entry name" value="Sc_DH/Rdtase_CS"/>
</dbReference>